<name>A0A4R0RCV6_9APHY</name>
<dbReference type="Proteomes" id="UP000292702">
    <property type="component" value="Unassembled WGS sequence"/>
</dbReference>
<dbReference type="EMBL" id="RWJN01000389">
    <property type="protein sequence ID" value="TCD62249.1"/>
    <property type="molecule type" value="Genomic_DNA"/>
</dbReference>
<evidence type="ECO:0000313" key="1">
    <source>
        <dbReference type="EMBL" id="TCD62249.1"/>
    </source>
</evidence>
<dbReference type="AlphaFoldDB" id="A0A4R0RCV6"/>
<evidence type="ECO:0000313" key="2">
    <source>
        <dbReference type="Proteomes" id="UP000292702"/>
    </source>
</evidence>
<keyword evidence="2" id="KW-1185">Reference proteome</keyword>
<feature type="non-terminal residue" evidence="1">
    <location>
        <position position="107"/>
    </location>
</feature>
<reference evidence="1 2" key="1">
    <citation type="submission" date="2018-11" db="EMBL/GenBank/DDBJ databases">
        <title>Genome assembly of Steccherinum ochraceum LE-BIN_3174, the white-rot fungus of the Steccherinaceae family (The Residual Polyporoid clade, Polyporales, Basidiomycota).</title>
        <authorList>
            <person name="Fedorova T.V."/>
            <person name="Glazunova O.A."/>
            <person name="Landesman E.O."/>
            <person name="Moiseenko K.V."/>
            <person name="Psurtseva N.V."/>
            <person name="Savinova O.S."/>
            <person name="Shakhova N.V."/>
            <person name="Tyazhelova T.V."/>
            <person name="Vasina D.V."/>
        </authorList>
    </citation>
    <scope>NUCLEOTIDE SEQUENCE [LARGE SCALE GENOMIC DNA]</scope>
    <source>
        <strain evidence="1 2">LE-BIN_3174</strain>
    </source>
</reference>
<organism evidence="1 2">
    <name type="scientific">Steccherinum ochraceum</name>
    <dbReference type="NCBI Taxonomy" id="92696"/>
    <lineage>
        <taxon>Eukaryota</taxon>
        <taxon>Fungi</taxon>
        <taxon>Dikarya</taxon>
        <taxon>Basidiomycota</taxon>
        <taxon>Agaricomycotina</taxon>
        <taxon>Agaricomycetes</taxon>
        <taxon>Polyporales</taxon>
        <taxon>Steccherinaceae</taxon>
        <taxon>Steccherinum</taxon>
    </lineage>
</organism>
<comment type="caution">
    <text evidence="1">The sequence shown here is derived from an EMBL/GenBank/DDBJ whole genome shotgun (WGS) entry which is preliminary data.</text>
</comment>
<protein>
    <submittedName>
        <fullName evidence="1">Uncharacterized protein</fullName>
    </submittedName>
</protein>
<proteinExistence type="predicted"/>
<accession>A0A4R0RCV6</accession>
<sequence length="107" mass="10426">MDPVLESLPQAAKHVGPSIVNASSTSMASILSTCRGVVTKQGSGGVGAAGSGVRLGVAEDALVEVGAGVAILTGIAPSESEAAGLFVWRREAGVAGGVVGLGNRLWG</sequence>
<gene>
    <name evidence="1" type="ORF">EIP91_007145</name>
</gene>